<reference evidence="2" key="2">
    <citation type="submission" date="2015-07" db="EMBL/GenBank/DDBJ databases">
        <title>Contrasting host-pathogen interactions and genome evolution in two generalist and specialist microsporidian pathogens of mosquitoes.</title>
        <authorList>
            <consortium name="The Broad Institute Genomics Platform"/>
            <consortium name="The Broad Institute Genome Sequencing Center for Infectious Disease"/>
            <person name="Cuomo C.A."/>
            <person name="Sanscrainte N.D."/>
            <person name="Goldberg J.M."/>
            <person name="Heiman D."/>
            <person name="Young S."/>
            <person name="Zeng Q."/>
            <person name="Becnel J.J."/>
            <person name="Birren B.W."/>
        </authorList>
    </citation>
    <scope>NUCLEOTIDE SEQUENCE [LARGE SCALE GENOMIC DNA]</scope>
    <source>
        <strain evidence="2">USNM 41457</strain>
    </source>
</reference>
<sequence>MYFTSVYNYFDKNFNKSFKNSDDVQKLELIAKYEPPLIVIDFIAGIYNRNDIMSLKYHYYGVFNVFECKNHIIALLSNRKIYKIVFVYNKCFETEYCFCSKCFKYKENTIII</sequence>
<accession>J9D1D3</accession>
<organism evidence="1 2">
    <name type="scientific">Edhazardia aedis (strain USNM 41457)</name>
    <name type="common">Microsporidian parasite</name>
    <dbReference type="NCBI Taxonomy" id="1003232"/>
    <lineage>
        <taxon>Eukaryota</taxon>
        <taxon>Fungi</taxon>
        <taxon>Fungi incertae sedis</taxon>
        <taxon>Microsporidia</taxon>
        <taxon>Edhazardia</taxon>
    </lineage>
</organism>
<comment type="caution">
    <text evidence="1">The sequence shown here is derived from an EMBL/GenBank/DDBJ whole genome shotgun (WGS) entry which is preliminary data.</text>
</comment>
<evidence type="ECO:0000313" key="2">
    <source>
        <dbReference type="Proteomes" id="UP000003163"/>
    </source>
</evidence>
<protein>
    <submittedName>
        <fullName evidence="1">Uncharacterized protein</fullName>
    </submittedName>
</protein>
<dbReference type="VEuPathDB" id="MicrosporidiaDB:EDEG_03816"/>
<dbReference type="InParanoid" id="J9D1D3"/>
<name>J9D1D3_EDHAE</name>
<dbReference type="AlphaFoldDB" id="J9D1D3"/>
<keyword evidence="2" id="KW-1185">Reference proteome</keyword>
<reference evidence="1 2" key="1">
    <citation type="submission" date="2011-08" db="EMBL/GenBank/DDBJ databases">
        <authorList>
            <person name="Liu Z.J."/>
            <person name="Shi F.L."/>
            <person name="Lu J.Q."/>
            <person name="Li M."/>
            <person name="Wang Z.L."/>
        </authorList>
    </citation>
    <scope>NUCLEOTIDE SEQUENCE [LARGE SCALE GENOMIC DNA]</scope>
    <source>
        <strain evidence="1 2">USNM 41457</strain>
    </source>
</reference>
<dbReference type="Proteomes" id="UP000003163">
    <property type="component" value="Unassembled WGS sequence"/>
</dbReference>
<evidence type="ECO:0000313" key="1">
    <source>
        <dbReference type="EMBL" id="EJW01641.1"/>
    </source>
</evidence>
<proteinExistence type="predicted"/>
<dbReference type="EMBL" id="AFBI03000128">
    <property type="protein sequence ID" value="EJW01641.1"/>
    <property type="molecule type" value="Genomic_DNA"/>
</dbReference>
<dbReference type="HOGENOM" id="CLU_2145824_0_0_1"/>
<gene>
    <name evidence="1" type="ORF">EDEG_03816</name>
</gene>